<keyword evidence="3" id="KW-0732">Signal</keyword>
<keyword evidence="2" id="KW-0812">Transmembrane</keyword>
<feature type="transmembrane region" description="Helical" evidence="2">
    <location>
        <begin position="1001"/>
        <end position="1021"/>
    </location>
</feature>
<feature type="domain" description="Transglutaminase-like" evidence="4">
    <location>
        <begin position="275"/>
        <end position="412"/>
    </location>
</feature>
<evidence type="ECO:0000313" key="6">
    <source>
        <dbReference type="Proteomes" id="UP001207654"/>
    </source>
</evidence>
<reference evidence="5 6" key="1">
    <citation type="submission" date="2022-11" db="EMBL/GenBank/DDBJ databases">
        <title>Minimal conservation of predation-associated metabolite biosynthetic gene clusters underscores biosynthetic potential of Myxococcota including descriptions for ten novel species: Archangium lansinium sp. nov., Myxococcus landrumus sp. nov., Nannocystis bai.</title>
        <authorList>
            <person name="Ahearne A."/>
            <person name="Stevens C."/>
            <person name="Phillips K."/>
        </authorList>
    </citation>
    <scope>NUCLEOTIDE SEQUENCE [LARGE SCALE GENOMIC DNA]</scope>
    <source>
        <strain evidence="5 6">MIWBW</strain>
    </source>
</reference>
<feature type="chain" id="PRO_5045839932" description="Transglutaminase-like domain-containing protein" evidence="3">
    <location>
        <begin position="26"/>
        <end position="1025"/>
    </location>
</feature>
<accession>A0ABT4AAB5</accession>
<keyword evidence="2" id="KW-1133">Transmembrane helix</keyword>
<dbReference type="Pfam" id="PF01841">
    <property type="entry name" value="Transglut_core"/>
    <property type="match status" value="1"/>
</dbReference>
<feature type="signal peptide" evidence="3">
    <location>
        <begin position="1"/>
        <end position="25"/>
    </location>
</feature>
<evidence type="ECO:0000313" key="5">
    <source>
        <dbReference type="EMBL" id="MCY1078597.1"/>
    </source>
</evidence>
<name>A0ABT4AAB5_9BACT</name>
<organism evidence="5 6">
    <name type="scientific">Archangium lansingense</name>
    <dbReference type="NCBI Taxonomy" id="2995310"/>
    <lineage>
        <taxon>Bacteria</taxon>
        <taxon>Pseudomonadati</taxon>
        <taxon>Myxococcota</taxon>
        <taxon>Myxococcia</taxon>
        <taxon>Myxococcales</taxon>
        <taxon>Cystobacterineae</taxon>
        <taxon>Archangiaceae</taxon>
        <taxon>Archangium</taxon>
    </lineage>
</organism>
<feature type="transmembrane region" description="Helical" evidence="2">
    <location>
        <begin position="904"/>
        <end position="935"/>
    </location>
</feature>
<evidence type="ECO:0000259" key="4">
    <source>
        <dbReference type="Pfam" id="PF01841"/>
    </source>
</evidence>
<keyword evidence="6" id="KW-1185">Reference proteome</keyword>
<dbReference type="InterPro" id="IPR002931">
    <property type="entry name" value="Transglutaminase-like"/>
</dbReference>
<dbReference type="Gene3D" id="3.10.620.30">
    <property type="match status" value="1"/>
</dbReference>
<feature type="transmembrane region" description="Helical" evidence="2">
    <location>
        <begin position="947"/>
        <end position="969"/>
    </location>
</feature>
<evidence type="ECO:0000256" key="3">
    <source>
        <dbReference type="SAM" id="SignalP"/>
    </source>
</evidence>
<dbReference type="PANTHER" id="PTHR33490">
    <property type="entry name" value="BLR5614 PROTEIN-RELATED"/>
    <property type="match status" value="1"/>
</dbReference>
<sequence>MQVSVREQPRRANGFVQGMSMLVMAAMVCLSLKPLSAAAAARPNTGVLPVVVGSLPPVQSRAPVSAVTTADDQYGQALEDLKELVSAKPGQRQSVSGAAGLSTSGAQRRVQSISEKIQQLEKLDAAVDASFAEVGKRLDDKKLSKEIKARHQAAELAFKQKRKEMKRILEKFKAADAAGDEAKRARSLEELGKFLAANQPGKRHKKLDPNKLPWRVSDGKARKPAKSPEAFARSLAGSDSTSRTVLAPATSGDLSATDDVQITQAVTDLAISLGKNPVTIYNWVRNNIDYIPSFGSIQGSDATLSKKQGNAFDTASLLIALYRASGIPARYVYGTIQVPADAAMNWVGGGVTKPEAAQQLWAQGGVPNVALTNAGRITHIELEHVWVEAWVDFAPSRGQKQHQGDTWVPLDASFKQYTFKEGFVTTANIPINGSALESAVLTGAVVNEAEGWIQNPNVAAIQSAGETYVSDLNNYVQQSKPNATNGDVFGSHSIIKDHAAILAASLPYKAIAVGARYSDLPSALTQKFRYKIYANDLDRSTDSPMLSFEESLPNLAGRKVTLSYVAASNADLAFVASLLPSPHADGSQPSAEDYAALRYPAYLIRLKPEVRVDGVVRATGAPVTMGTELLSIGGFTGLDLSSGWDETSDALIAGQATAIGLNIHGIDKQQLGKLKARIEATKAKIDGGNFNDLAGEFLGGDLMTLTIWSYFAAIDYSGSTTRATSRIIDLPALSFGLAHADVDVVHSFGIARSAKPSGILLDIGHLRYIRWSMDGDRNAWVRYNRAMGEIASTMEHVVPEHLFVGPQTPGEAISAVKLLTKAVAAGQRIYTITRANLDAVLPQLTLRPETLDEVRSAVATGKEVTVHQSPVEVNGWSGTGYIVIDPETGAGGYMIEGGANGGKLLAWFGGFLIGLFHGLVLTAIINEFIILAAALGPAAAASAIISLGWPLIALAAVMAIGLASFIYASSFTTDFDTMSCFTGGFSTGFGIGLAKANVRVLVQRLIGFITGSVVVGNAWVWQCRD</sequence>
<dbReference type="SUPFAM" id="SSF54001">
    <property type="entry name" value="Cysteine proteinases"/>
    <property type="match status" value="1"/>
</dbReference>
<evidence type="ECO:0000256" key="1">
    <source>
        <dbReference type="SAM" id="MobiDB-lite"/>
    </source>
</evidence>
<evidence type="ECO:0000256" key="2">
    <source>
        <dbReference type="SAM" id="Phobius"/>
    </source>
</evidence>
<protein>
    <recommendedName>
        <fullName evidence="4">Transglutaminase-like domain-containing protein</fullName>
    </recommendedName>
</protein>
<keyword evidence="2" id="KW-0472">Membrane</keyword>
<dbReference type="EMBL" id="JAPNKA010000001">
    <property type="protein sequence ID" value="MCY1078597.1"/>
    <property type="molecule type" value="Genomic_DNA"/>
</dbReference>
<feature type="region of interest" description="Disordered" evidence="1">
    <location>
        <begin position="199"/>
        <end position="236"/>
    </location>
</feature>
<comment type="caution">
    <text evidence="5">The sequence shown here is derived from an EMBL/GenBank/DDBJ whole genome shotgun (WGS) entry which is preliminary data.</text>
</comment>
<dbReference type="RefSeq" id="WP_267537367.1">
    <property type="nucleotide sequence ID" value="NZ_JAPNKA010000001.1"/>
</dbReference>
<proteinExistence type="predicted"/>
<dbReference type="InterPro" id="IPR038765">
    <property type="entry name" value="Papain-like_cys_pep_sf"/>
</dbReference>
<dbReference type="Proteomes" id="UP001207654">
    <property type="component" value="Unassembled WGS sequence"/>
</dbReference>
<gene>
    <name evidence="5" type="ORF">OV287_29425</name>
</gene>